<proteinExistence type="predicted"/>
<organism evidence="1 2">
    <name type="scientific">Favolaschia claudopus</name>
    <dbReference type="NCBI Taxonomy" id="2862362"/>
    <lineage>
        <taxon>Eukaryota</taxon>
        <taxon>Fungi</taxon>
        <taxon>Dikarya</taxon>
        <taxon>Basidiomycota</taxon>
        <taxon>Agaricomycotina</taxon>
        <taxon>Agaricomycetes</taxon>
        <taxon>Agaricomycetidae</taxon>
        <taxon>Agaricales</taxon>
        <taxon>Marasmiineae</taxon>
        <taxon>Mycenaceae</taxon>
        <taxon>Favolaschia</taxon>
    </lineage>
</organism>
<sequence length="425" mass="47239">MARRSLPLPELWDHILAFCSLTSARAMALAGRSFVVPAQKSLFREIFIRDDILQTYYHPGNTLYITPSGSDKATRLTHLLSSSPHLLAYIHKLTITTNYEPSYTILSQIPWSHLQAVSLRIQTNVSGTVEESIKILLRTSSLRSVHLNLKNGPGLWSNESILQLVEHVLNSFSSSIESLELTLCGSEESPFTSLSPIFTIPNTTRRPKIRELRLRGCHGIANVLVRALDFSLLETFGCDGCWSPDVLRFAHRYSVSVQRLEISLADSQLDGLDLATLFPSLTTIAITSLPYHTSPVIPWSAHFAHTPSPPPPPASSPQSKLTAMLRHLPPNNTISRIIFATLPRHLNCITEFERIALDRLPPLKSVELHVEEEMKSGVTQFSPHVSMNLSYDSDAVVVRVSSRGYMKGSFCLSVSPSMYEEVGTS</sequence>
<evidence type="ECO:0000313" key="2">
    <source>
        <dbReference type="Proteomes" id="UP001362999"/>
    </source>
</evidence>
<keyword evidence="2" id="KW-1185">Reference proteome</keyword>
<dbReference type="AlphaFoldDB" id="A0AAW0D3J4"/>
<evidence type="ECO:0008006" key="3">
    <source>
        <dbReference type="Google" id="ProtNLM"/>
    </source>
</evidence>
<dbReference type="Proteomes" id="UP001362999">
    <property type="component" value="Unassembled WGS sequence"/>
</dbReference>
<comment type="caution">
    <text evidence="1">The sequence shown here is derived from an EMBL/GenBank/DDBJ whole genome shotgun (WGS) entry which is preliminary data.</text>
</comment>
<name>A0AAW0D3J4_9AGAR</name>
<reference evidence="1 2" key="1">
    <citation type="journal article" date="2024" name="J Genomics">
        <title>Draft genome sequencing and assembly of Favolaschia claudopus CIRM-BRFM 2984 isolated from oak limbs.</title>
        <authorList>
            <person name="Navarro D."/>
            <person name="Drula E."/>
            <person name="Chaduli D."/>
            <person name="Cazenave R."/>
            <person name="Ahrendt S."/>
            <person name="Wang J."/>
            <person name="Lipzen A."/>
            <person name="Daum C."/>
            <person name="Barry K."/>
            <person name="Grigoriev I.V."/>
            <person name="Favel A."/>
            <person name="Rosso M.N."/>
            <person name="Martin F."/>
        </authorList>
    </citation>
    <scope>NUCLEOTIDE SEQUENCE [LARGE SCALE GENOMIC DNA]</scope>
    <source>
        <strain evidence="1 2">CIRM-BRFM 2984</strain>
    </source>
</reference>
<gene>
    <name evidence="1" type="ORF">R3P38DRAFT_3420875</name>
</gene>
<accession>A0AAW0D3J4</accession>
<dbReference type="EMBL" id="JAWWNJ010000010">
    <property type="protein sequence ID" value="KAK7046312.1"/>
    <property type="molecule type" value="Genomic_DNA"/>
</dbReference>
<evidence type="ECO:0000313" key="1">
    <source>
        <dbReference type="EMBL" id="KAK7046312.1"/>
    </source>
</evidence>
<protein>
    <recommendedName>
        <fullName evidence="3">F-box domain-containing protein</fullName>
    </recommendedName>
</protein>